<evidence type="ECO:0000256" key="15">
    <source>
        <dbReference type="ARBA" id="ARBA00022842"/>
    </source>
</evidence>
<evidence type="ECO:0000256" key="12">
    <source>
        <dbReference type="ARBA" id="ARBA00022777"/>
    </source>
</evidence>
<keyword evidence="12 24" id="KW-0418">Kinase</keyword>
<keyword evidence="15" id="KW-0460">Magnesium</keyword>
<evidence type="ECO:0000256" key="9">
    <source>
        <dbReference type="ARBA" id="ARBA00022679"/>
    </source>
</evidence>
<comment type="caution">
    <text evidence="24">The sequence shown here is derived from an EMBL/GenBank/DDBJ whole genome shotgun (WGS) entry which is preliminary data.</text>
</comment>
<comment type="cofactor">
    <cofactor evidence="1 21">
        <name>Mg(2+)</name>
        <dbReference type="ChEBI" id="CHEBI:18420"/>
    </cofactor>
</comment>
<evidence type="ECO:0000256" key="4">
    <source>
        <dbReference type="ARBA" id="ARBA00012513"/>
    </source>
</evidence>
<evidence type="ECO:0000256" key="3">
    <source>
        <dbReference type="ARBA" id="ARBA00009196"/>
    </source>
</evidence>
<evidence type="ECO:0000256" key="11">
    <source>
        <dbReference type="ARBA" id="ARBA00022741"/>
    </source>
</evidence>
<dbReference type="InterPro" id="IPR018934">
    <property type="entry name" value="RIO_dom"/>
</dbReference>
<feature type="region of interest" description="Disordered" evidence="22">
    <location>
        <begin position="425"/>
        <end position="480"/>
    </location>
</feature>
<feature type="binding site" evidence="20">
    <location>
        <position position="236"/>
    </location>
    <ligand>
        <name>ATP</name>
        <dbReference type="ChEBI" id="CHEBI:30616"/>
    </ligand>
</feature>
<proteinExistence type="inferred from homology"/>
<evidence type="ECO:0000256" key="20">
    <source>
        <dbReference type="PIRSR" id="PIRSR038147-2"/>
    </source>
</evidence>
<dbReference type="InterPro" id="IPR011009">
    <property type="entry name" value="Kinase-like_dom_sf"/>
</dbReference>
<dbReference type="Pfam" id="PF01163">
    <property type="entry name" value="RIO1"/>
    <property type="match status" value="1"/>
</dbReference>
<dbReference type="GO" id="GO:0042254">
    <property type="term" value="P:ribosome biogenesis"/>
    <property type="evidence" value="ECO:0007669"/>
    <property type="project" value="UniProtKB-KW"/>
</dbReference>
<evidence type="ECO:0000256" key="21">
    <source>
        <dbReference type="PIRSR" id="PIRSR038147-3"/>
    </source>
</evidence>
<evidence type="ECO:0000256" key="2">
    <source>
        <dbReference type="ARBA" id="ARBA00004496"/>
    </source>
</evidence>
<dbReference type="EC" id="2.7.11.1" evidence="4"/>
<keyword evidence="13" id="KW-0378">Hydrolase</keyword>
<feature type="active site" description="Proton acceptor" evidence="19">
    <location>
        <position position="280"/>
    </location>
</feature>
<protein>
    <recommendedName>
        <fullName evidence="5">Serine/threonine-protein kinase RIO1</fullName>
        <ecNumber evidence="4">2.7.11.1</ecNumber>
    </recommendedName>
    <alternativeName>
        <fullName evidence="18">Serine/threonine-protein kinase rio1</fullName>
    </alternativeName>
</protein>
<dbReference type="SUPFAM" id="SSF56112">
    <property type="entry name" value="Protein kinase-like (PK-like)"/>
    <property type="match status" value="1"/>
</dbReference>
<dbReference type="EMBL" id="BLLF01001186">
    <property type="protein sequence ID" value="GFH17689.1"/>
    <property type="molecule type" value="Genomic_DNA"/>
</dbReference>
<evidence type="ECO:0000256" key="13">
    <source>
        <dbReference type="ARBA" id="ARBA00022801"/>
    </source>
</evidence>
<evidence type="ECO:0000256" key="10">
    <source>
        <dbReference type="ARBA" id="ARBA00022723"/>
    </source>
</evidence>
<gene>
    <name evidence="24" type="ORF">HaLaN_14373</name>
</gene>
<comment type="catalytic activity">
    <reaction evidence="16">
        <text>L-threonyl-[protein] + ATP = O-phospho-L-threonyl-[protein] + ADP + H(+)</text>
        <dbReference type="Rhea" id="RHEA:46608"/>
        <dbReference type="Rhea" id="RHEA-COMP:11060"/>
        <dbReference type="Rhea" id="RHEA-COMP:11605"/>
        <dbReference type="ChEBI" id="CHEBI:15378"/>
        <dbReference type="ChEBI" id="CHEBI:30013"/>
        <dbReference type="ChEBI" id="CHEBI:30616"/>
        <dbReference type="ChEBI" id="CHEBI:61977"/>
        <dbReference type="ChEBI" id="CHEBI:456216"/>
        <dbReference type="EC" id="2.7.11.1"/>
    </reaction>
</comment>
<feature type="binding site" evidence="21">
    <location>
        <position position="297"/>
    </location>
    <ligand>
        <name>Mg(2+)</name>
        <dbReference type="ChEBI" id="CHEBI:18420"/>
    </ligand>
</feature>
<dbReference type="CDD" id="cd05147">
    <property type="entry name" value="RIO1_euk"/>
    <property type="match status" value="1"/>
</dbReference>
<keyword evidence="9" id="KW-0808">Transferase</keyword>
<accession>A0A699ZEC1</accession>
<feature type="active site" description="4-aspartylphosphate intermediate" evidence="19">
    <location>
        <position position="297"/>
    </location>
</feature>
<dbReference type="GO" id="GO:0005737">
    <property type="term" value="C:cytoplasm"/>
    <property type="evidence" value="ECO:0007669"/>
    <property type="project" value="UniProtKB-SubCell"/>
</dbReference>
<organism evidence="24 25">
    <name type="scientific">Haematococcus lacustris</name>
    <name type="common">Green alga</name>
    <name type="synonym">Haematococcus pluvialis</name>
    <dbReference type="NCBI Taxonomy" id="44745"/>
    <lineage>
        <taxon>Eukaryota</taxon>
        <taxon>Viridiplantae</taxon>
        <taxon>Chlorophyta</taxon>
        <taxon>core chlorophytes</taxon>
        <taxon>Chlorophyceae</taxon>
        <taxon>CS clade</taxon>
        <taxon>Chlamydomonadales</taxon>
        <taxon>Haematococcaceae</taxon>
        <taxon>Haematococcus</taxon>
    </lineage>
</organism>
<comment type="similarity">
    <text evidence="3">Belongs to the protein kinase superfamily. RIO-type Ser/Thr kinase family.</text>
</comment>
<dbReference type="GO" id="GO:0046872">
    <property type="term" value="F:metal ion binding"/>
    <property type="evidence" value="ECO:0007669"/>
    <property type="project" value="UniProtKB-KW"/>
</dbReference>
<dbReference type="GO" id="GO:0016787">
    <property type="term" value="F:hydrolase activity"/>
    <property type="evidence" value="ECO:0007669"/>
    <property type="project" value="UniProtKB-KW"/>
</dbReference>
<keyword evidence="11 20" id="KW-0547">Nucleotide-binding</keyword>
<sequence length="480" mass="52949">MYADLAARGYATSAYSGGAGTYHPNSQARRAAALQPWSSGLQRLDNKFNGCTVPHKGHRGAGSGHTVFDDPLDVLGSHADRVTGSVANEMRAYESREAAARQRVTVDKADRATVEQAIDPRTRMVLFKMLNRGLFLGINGCISTGKEANVYHASTGTGSDLAIKIYKTSILVFKDRDRYVSGDFRFRNGYCRSNPRKMVKMWAEKEMRNLARLRAAGIRAPAPLQLRMHVLVMDFIGEDGVAAPRLRDADLPLPRLREAYTELVCVVRTLYQKCRLVHADLSEYNILVHKGELHIIDVSQAVDLDHPKALDFLREDCLHVNDFFKRRGVATLTVRELFDFAVDPNIADEQLDAALDRLIELAASRPAGSVEDEVSAAVFQQAFIPKCLDEVIHYERDHDKLQASNGKHVEGIYYQAMTGFAQGANGSAGGCEGPSKEAVKAERKANKKAVKAANREKRKAKKAAQAKKPHKSSGSKGKSK</sequence>
<evidence type="ECO:0000256" key="8">
    <source>
        <dbReference type="ARBA" id="ARBA00022527"/>
    </source>
</evidence>
<comment type="catalytic activity">
    <reaction evidence="17">
        <text>L-seryl-[protein] + ATP = O-phospho-L-seryl-[protein] + ADP + H(+)</text>
        <dbReference type="Rhea" id="RHEA:17989"/>
        <dbReference type="Rhea" id="RHEA-COMP:9863"/>
        <dbReference type="Rhea" id="RHEA-COMP:11604"/>
        <dbReference type="ChEBI" id="CHEBI:15378"/>
        <dbReference type="ChEBI" id="CHEBI:29999"/>
        <dbReference type="ChEBI" id="CHEBI:30616"/>
        <dbReference type="ChEBI" id="CHEBI:83421"/>
        <dbReference type="ChEBI" id="CHEBI:456216"/>
        <dbReference type="EC" id="2.7.11.1"/>
    </reaction>
</comment>
<dbReference type="InterPro" id="IPR000687">
    <property type="entry name" value="RIO_kinase"/>
</dbReference>
<dbReference type="Proteomes" id="UP000485058">
    <property type="component" value="Unassembled WGS sequence"/>
</dbReference>
<evidence type="ECO:0000256" key="14">
    <source>
        <dbReference type="ARBA" id="ARBA00022840"/>
    </source>
</evidence>
<dbReference type="InterPro" id="IPR051272">
    <property type="entry name" value="RIO-type_Ser/Thr_kinase"/>
</dbReference>
<feature type="binding site" evidence="20">
    <location>
        <position position="164"/>
    </location>
    <ligand>
        <name>ATP</name>
        <dbReference type="ChEBI" id="CHEBI:30616"/>
    </ligand>
</feature>
<evidence type="ECO:0000256" key="16">
    <source>
        <dbReference type="ARBA" id="ARBA00047899"/>
    </source>
</evidence>
<evidence type="ECO:0000256" key="5">
    <source>
        <dbReference type="ARBA" id="ARBA00016038"/>
    </source>
</evidence>
<keyword evidence="6" id="KW-0963">Cytoplasm</keyword>
<evidence type="ECO:0000256" key="6">
    <source>
        <dbReference type="ARBA" id="ARBA00022490"/>
    </source>
</evidence>
<evidence type="ECO:0000256" key="1">
    <source>
        <dbReference type="ARBA" id="ARBA00001946"/>
    </source>
</evidence>
<reference evidence="24 25" key="1">
    <citation type="submission" date="2020-02" db="EMBL/GenBank/DDBJ databases">
        <title>Draft genome sequence of Haematococcus lacustris strain NIES-144.</title>
        <authorList>
            <person name="Morimoto D."/>
            <person name="Nakagawa S."/>
            <person name="Yoshida T."/>
            <person name="Sawayama S."/>
        </authorList>
    </citation>
    <scope>NUCLEOTIDE SEQUENCE [LARGE SCALE GENOMIC DNA]</scope>
    <source>
        <strain evidence="24 25">NIES-144</strain>
    </source>
</reference>
<dbReference type="PANTHER" id="PTHR45723">
    <property type="entry name" value="SERINE/THREONINE-PROTEIN KINASE RIO1"/>
    <property type="match status" value="1"/>
</dbReference>
<comment type="subcellular location">
    <subcellularLocation>
        <location evidence="2">Cytoplasm</location>
    </subcellularLocation>
</comment>
<keyword evidence="8" id="KW-0723">Serine/threonine-protein kinase</keyword>
<dbReference type="FunFam" id="3.30.200.20:FF:000148">
    <property type="entry name" value="Serine/threonine-protein kinase RIO1"/>
    <property type="match status" value="1"/>
</dbReference>
<dbReference type="PROSITE" id="PS01245">
    <property type="entry name" value="RIO1"/>
    <property type="match status" value="1"/>
</dbReference>
<feature type="domain" description="RIO kinase" evidence="23">
    <location>
        <begin position="107"/>
        <end position="343"/>
    </location>
</feature>
<evidence type="ECO:0000256" key="7">
    <source>
        <dbReference type="ARBA" id="ARBA00022517"/>
    </source>
</evidence>
<evidence type="ECO:0000256" key="19">
    <source>
        <dbReference type="PIRSR" id="PIRSR038147-1"/>
    </source>
</evidence>
<dbReference type="InterPro" id="IPR018935">
    <property type="entry name" value="RIO_kinase_CS"/>
</dbReference>
<evidence type="ECO:0000313" key="25">
    <source>
        <dbReference type="Proteomes" id="UP000485058"/>
    </source>
</evidence>
<feature type="compositionally biased region" description="Basic residues" evidence="22">
    <location>
        <begin position="445"/>
        <end position="480"/>
    </location>
</feature>
<dbReference type="InterPro" id="IPR017407">
    <property type="entry name" value="Ser/Thr_kinase_Rio1"/>
</dbReference>
<dbReference type="Gene3D" id="3.30.200.20">
    <property type="entry name" value="Phosphorylase Kinase, domain 1"/>
    <property type="match status" value="1"/>
</dbReference>
<evidence type="ECO:0000256" key="18">
    <source>
        <dbReference type="ARBA" id="ARBA00068838"/>
    </source>
</evidence>
<dbReference type="SMART" id="SM00090">
    <property type="entry name" value="RIO"/>
    <property type="match status" value="1"/>
</dbReference>
<feature type="binding site" evidence="21">
    <location>
        <position position="285"/>
    </location>
    <ligand>
        <name>Mg(2+)</name>
        <dbReference type="ChEBI" id="CHEBI:18420"/>
    </ligand>
</feature>
<keyword evidence="7" id="KW-0690">Ribosome biogenesis</keyword>
<dbReference type="SMR" id="A0A699ZEC1"/>
<evidence type="ECO:0000256" key="17">
    <source>
        <dbReference type="ARBA" id="ARBA00048679"/>
    </source>
</evidence>
<dbReference type="PIRSF" id="PIRSF038147">
    <property type="entry name" value="Ser/Thr_PK_RIO1"/>
    <property type="match status" value="1"/>
</dbReference>
<keyword evidence="14 20" id="KW-0067">ATP-binding</keyword>
<dbReference type="AlphaFoldDB" id="A0A699ZEC1"/>
<dbReference type="GO" id="GO:0005524">
    <property type="term" value="F:ATP binding"/>
    <property type="evidence" value="ECO:0007669"/>
    <property type="project" value="UniProtKB-KW"/>
</dbReference>
<keyword evidence="25" id="KW-1185">Reference proteome</keyword>
<evidence type="ECO:0000256" key="22">
    <source>
        <dbReference type="SAM" id="MobiDB-lite"/>
    </source>
</evidence>
<feature type="compositionally biased region" description="Basic and acidic residues" evidence="22">
    <location>
        <begin position="434"/>
        <end position="444"/>
    </location>
</feature>
<evidence type="ECO:0000259" key="23">
    <source>
        <dbReference type="SMART" id="SM00090"/>
    </source>
</evidence>
<evidence type="ECO:0000313" key="24">
    <source>
        <dbReference type="EMBL" id="GFH17689.1"/>
    </source>
</evidence>
<dbReference type="Gene3D" id="1.10.510.10">
    <property type="entry name" value="Transferase(Phosphotransferase) domain 1"/>
    <property type="match status" value="1"/>
</dbReference>
<dbReference type="GO" id="GO:0004674">
    <property type="term" value="F:protein serine/threonine kinase activity"/>
    <property type="evidence" value="ECO:0007669"/>
    <property type="project" value="UniProtKB-KW"/>
</dbReference>
<keyword evidence="10" id="KW-0479">Metal-binding</keyword>
<name>A0A699ZEC1_HAELA</name>